<keyword evidence="6" id="KW-0458">Lysosome</keyword>
<evidence type="ECO:0000313" key="12">
    <source>
        <dbReference type="Proteomes" id="UP000789831"/>
    </source>
</evidence>
<protein>
    <recommendedName>
        <fullName evidence="7">MTOR-associated protein MEAK7</fullName>
    </recommendedName>
    <alternativeName>
        <fullName evidence="9">TBC/LysM-associated domain-containing protein 1</fullName>
    </alternativeName>
    <alternativeName>
        <fullName evidence="8">TLD domain-containing protein 1</fullName>
    </alternativeName>
</protein>
<evidence type="ECO:0000256" key="2">
    <source>
        <dbReference type="ARBA" id="ARBA00004371"/>
    </source>
</evidence>
<dbReference type="PANTHER" id="PTHR23354">
    <property type="entry name" value="NUCLEOLAR PROTEIN 7/ESTROGEN RECEPTOR COACTIVATOR-RELATED"/>
    <property type="match status" value="1"/>
</dbReference>
<dbReference type="GO" id="GO:0005737">
    <property type="term" value="C:cytoplasm"/>
    <property type="evidence" value="ECO:0007669"/>
    <property type="project" value="UniProtKB-SubCell"/>
</dbReference>
<evidence type="ECO:0000256" key="9">
    <source>
        <dbReference type="ARBA" id="ARBA00042134"/>
    </source>
</evidence>
<dbReference type="EMBL" id="CAJVPL010000191">
    <property type="protein sequence ID" value="CAG8462574.1"/>
    <property type="molecule type" value="Genomic_DNA"/>
</dbReference>
<dbReference type="GO" id="GO:0005634">
    <property type="term" value="C:nucleus"/>
    <property type="evidence" value="ECO:0007669"/>
    <property type="project" value="TreeGrafter"/>
</dbReference>
<organism evidence="11 12">
    <name type="scientific">Ambispora gerdemannii</name>
    <dbReference type="NCBI Taxonomy" id="144530"/>
    <lineage>
        <taxon>Eukaryota</taxon>
        <taxon>Fungi</taxon>
        <taxon>Fungi incertae sedis</taxon>
        <taxon>Mucoromycota</taxon>
        <taxon>Glomeromycotina</taxon>
        <taxon>Glomeromycetes</taxon>
        <taxon>Archaeosporales</taxon>
        <taxon>Ambisporaceae</taxon>
        <taxon>Ambispora</taxon>
    </lineage>
</organism>
<keyword evidence="5" id="KW-0472">Membrane</keyword>
<reference evidence="11" key="1">
    <citation type="submission" date="2021-06" db="EMBL/GenBank/DDBJ databases">
        <authorList>
            <person name="Kallberg Y."/>
            <person name="Tangrot J."/>
            <person name="Rosling A."/>
        </authorList>
    </citation>
    <scope>NUCLEOTIDE SEQUENCE</scope>
    <source>
        <strain evidence="11">MT106</strain>
    </source>
</reference>
<comment type="caution">
    <text evidence="11">The sequence shown here is derived from an EMBL/GenBank/DDBJ whole genome shotgun (WGS) entry which is preliminary data.</text>
</comment>
<comment type="subcellular location">
    <subcellularLocation>
        <location evidence="3">Cytoplasm</location>
    </subcellularLocation>
    <subcellularLocation>
        <location evidence="2">Lysosome</location>
    </subcellularLocation>
    <subcellularLocation>
        <location evidence="1">Membrane</location>
    </subcellularLocation>
</comment>
<evidence type="ECO:0000256" key="6">
    <source>
        <dbReference type="ARBA" id="ARBA00023228"/>
    </source>
</evidence>
<dbReference type="Pfam" id="PF07534">
    <property type="entry name" value="TLD"/>
    <property type="match status" value="1"/>
</dbReference>
<proteinExistence type="predicted"/>
<keyword evidence="12" id="KW-1185">Reference proteome</keyword>
<dbReference type="OrthoDB" id="26679at2759"/>
<dbReference type="InterPro" id="IPR006571">
    <property type="entry name" value="TLDc_dom"/>
</dbReference>
<evidence type="ECO:0000256" key="5">
    <source>
        <dbReference type="ARBA" id="ARBA00023136"/>
    </source>
</evidence>
<dbReference type="GO" id="GO:0016020">
    <property type="term" value="C:membrane"/>
    <property type="evidence" value="ECO:0007669"/>
    <property type="project" value="UniProtKB-SubCell"/>
</dbReference>
<dbReference type="SMART" id="SM00584">
    <property type="entry name" value="TLDc"/>
    <property type="match status" value="1"/>
</dbReference>
<evidence type="ECO:0000313" key="11">
    <source>
        <dbReference type="EMBL" id="CAG8462574.1"/>
    </source>
</evidence>
<evidence type="ECO:0000256" key="1">
    <source>
        <dbReference type="ARBA" id="ARBA00004370"/>
    </source>
</evidence>
<evidence type="ECO:0000256" key="7">
    <source>
        <dbReference type="ARBA" id="ARBA00039594"/>
    </source>
</evidence>
<gene>
    <name evidence="11" type="ORF">AGERDE_LOCUS2331</name>
</gene>
<dbReference type="Proteomes" id="UP000789831">
    <property type="component" value="Unassembled WGS sequence"/>
</dbReference>
<dbReference type="PANTHER" id="PTHR23354:SF131">
    <property type="entry name" value="MTOR-ASSOCIATED PROTEIN MEAK7"/>
    <property type="match status" value="1"/>
</dbReference>
<dbReference type="AlphaFoldDB" id="A0A9N8VQ33"/>
<evidence type="ECO:0000259" key="10">
    <source>
        <dbReference type="PROSITE" id="PS51886"/>
    </source>
</evidence>
<evidence type="ECO:0000256" key="8">
    <source>
        <dbReference type="ARBA" id="ARBA00041780"/>
    </source>
</evidence>
<evidence type="ECO:0000256" key="4">
    <source>
        <dbReference type="ARBA" id="ARBA00022490"/>
    </source>
</evidence>
<accession>A0A9N8VQ33</accession>
<feature type="domain" description="TLDc" evidence="10">
    <location>
        <begin position="292"/>
        <end position="466"/>
    </location>
</feature>
<sequence length="524" mass="59785">MGNKLSTSSESISRIQESLLSHFTSDERECLIGVFNRFCGIDSANNHNYNLNVVGKDDQTEKKEISLRDAQQHFSQIISNSLKYGFAKYFQYESIKIKQSTTTKLSSEKQEDPITILGFLSSIQKLRRSPLSDEAQSIFIIYRACGGALRTFVRDVIDASIIYWFEGAYDSSKINDVEFISAAVLPNGDDGLLEFLLLMANSSAHDPENPETSAEILKTFEIDGYFTEPLFINWYMKNIHFQILIKILIERLFLSAHQSALLLTSKQITNLRKTNLLAPQINSLFPTKSFSQLLSPDDYFLLVYNLPSNCRVTPHTMIFSSTFDGDSWHTFVNSLLYQGSTIIVVKDTDGYVFGGFVYEDWHMLPRFYGSNLNFLFTVRPKLRVYSGANGFNENWQYLNSGTQTLPNEMLLGLGMGGQLDYFGFWIDSNFITGHSRAAPLSSTYNSPRLSKQEEFKIDQVEVWLVKPTERDPDTIPHQQKYSAMDRNPAEMELLEMAANNNPTRKIGYSRFVREPDVRPTDDIE</sequence>
<dbReference type="GO" id="GO:0006979">
    <property type="term" value="P:response to oxidative stress"/>
    <property type="evidence" value="ECO:0007669"/>
    <property type="project" value="TreeGrafter"/>
</dbReference>
<evidence type="ECO:0000256" key="3">
    <source>
        <dbReference type="ARBA" id="ARBA00004496"/>
    </source>
</evidence>
<keyword evidence="4" id="KW-0963">Cytoplasm</keyword>
<name>A0A9N8VQ33_9GLOM</name>
<dbReference type="PROSITE" id="PS51886">
    <property type="entry name" value="TLDC"/>
    <property type="match status" value="1"/>
</dbReference>